<dbReference type="PATRIC" id="fig|1423722.3.peg.721"/>
<dbReference type="AlphaFoldDB" id="A0A0R1H370"/>
<protein>
    <recommendedName>
        <fullName evidence="1">Bacterial archaeo-eukaryotic release factor family 6 domain-containing protein</fullName>
    </recommendedName>
</protein>
<name>A0A0R1H370_9LACO</name>
<dbReference type="EMBL" id="AZCV01000002">
    <property type="protein sequence ID" value="KRK37938.1"/>
    <property type="molecule type" value="Genomic_DNA"/>
</dbReference>
<dbReference type="Pfam" id="PF18848">
    <property type="entry name" value="baeRF_family6"/>
    <property type="match status" value="1"/>
</dbReference>
<feature type="domain" description="Bacterial archaeo-eukaryotic release factor family 6" evidence="1">
    <location>
        <begin position="129"/>
        <end position="275"/>
    </location>
</feature>
<sequence>MTTTLTQTNLKSLLAKLDQGPFISLYLPIEQTRQSTKNRLVLKQLQKSAAEQFTANYPALDWEKFDRQLDQLPDDLLAADSDLPQSFGVIVSATQQVVLPLKIDVEPQVNVADWPNLLPYIGTQQLAVNFDLLTLNQDSFVLFEVSEGEVHELELPGDAPTNLQKALGTELSGGETNFRSFTNGQSGGVGVHGHNTLDAEKEIDHRNYYQAVADYLNGLIAERKRAVILFALPENQSLFRQINKNPYVSEQLSIQKSPLNLSLTQMKSEIAPLQKQWQAGLVAILQDRYDAARSQQLALSDRTEILEAARMGRIDTLLINRSEVLTAPSDWLLELSDQVLQYQGRVRILPEDDYPATEPVVAIARY</sequence>
<gene>
    <name evidence="2" type="ORF">FC62_GL000705</name>
</gene>
<evidence type="ECO:0000313" key="2">
    <source>
        <dbReference type="EMBL" id="KRK37938.1"/>
    </source>
</evidence>
<organism evidence="2 3">
    <name type="scientific">Amylolactobacillus amylotrophicus DSM 20534</name>
    <dbReference type="NCBI Taxonomy" id="1423722"/>
    <lineage>
        <taxon>Bacteria</taxon>
        <taxon>Bacillati</taxon>
        <taxon>Bacillota</taxon>
        <taxon>Bacilli</taxon>
        <taxon>Lactobacillales</taxon>
        <taxon>Lactobacillaceae</taxon>
        <taxon>Amylolactobacillus</taxon>
    </lineage>
</organism>
<accession>A0A0R1H370</accession>
<reference evidence="2 3" key="1">
    <citation type="journal article" date="2015" name="Genome Announc.">
        <title>Expanding the biotechnology potential of lactobacilli through comparative genomics of 213 strains and associated genera.</title>
        <authorList>
            <person name="Sun Z."/>
            <person name="Harris H.M."/>
            <person name="McCann A."/>
            <person name="Guo C."/>
            <person name="Argimon S."/>
            <person name="Zhang W."/>
            <person name="Yang X."/>
            <person name="Jeffery I.B."/>
            <person name="Cooney J.C."/>
            <person name="Kagawa T.F."/>
            <person name="Liu W."/>
            <person name="Song Y."/>
            <person name="Salvetti E."/>
            <person name="Wrobel A."/>
            <person name="Rasinkangas P."/>
            <person name="Parkhill J."/>
            <person name="Rea M.C."/>
            <person name="O'Sullivan O."/>
            <person name="Ritari J."/>
            <person name="Douillard F.P."/>
            <person name="Paul Ross R."/>
            <person name="Yang R."/>
            <person name="Briner A.E."/>
            <person name="Felis G.E."/>
            <person name="de Vos W.M."/>
            <person name="Barrangou R."/>
            <person name="Klaenhammer T.R."/>
            <person name="Caufield P.W."/>
            <person name="Cui Y."/>
            <person name="Zhang H."/>
            <person name="O'Toole P.W."/>
        </authorList>
    </citation>
    <scope>NUCLEOTIDE SEQUENCE [LARGE SCALE GENOMIC DNA]</scope>
    <source>
        <strain evidence="2 3">DSM 20534</strain>
    </source>
</reference>
<proteinExistence type="predicted"/>
<comment type="caution">
    <text evidence="2">The sequence shown here is derived from an EMBL/GenBank/DDBJ whole genome shotgun (WGS) entry which is preliminary data.</text>
</comment>
<dbReference type="RefSeq" id="WP_056946583.1">
    <property type="nucleotide sequence ID" value="NZ_AZCV01000002.1"/>
</dbReference>
<dbReference type="Proteomes" id="UP000050909">
    <property type="component" value="Unassembled WGS sequence"/>
</dbReference>
<dbReference type="InterPro" id="IPR040628">
    <property type="entry name" value="BaeRF_family6"/>
</dbReference>
<evidence type="ECO:0000259" key="1">
    <source>
        <dbReference type="Pfam" id="PF18848"/>
    </source>
</evidence>
<keyword evidence="3" id="KW-1185">Reference proteome</keyword>
<evidence type="ECO:0000313" key="3">
    <source>
        <dbReference type="Proteomes" id="UP000050909"/>
    </source>
</evidence>